<sequence length="107" mass="12966">MSLSELFFGIFSIIFLKNLKVELQQASKLDFRRWETESHLWQLKHVHLINWLKRKKSVVENWLAFGIWLNVERDEDLGSDAPINQPLFYQIIRIYIKLIIYCIMTKR</sequence>
<protein>
    <submittedName>
        <fullName evidence="1">Uncharacterized protein</fullName>
    </submittedName>
</protein>
<dbReference type="Proteomes" id="UP000276133">
    <property type="component" value="Unassembled WGS sequence"/>
</dbReference>
<organism evidence="1 2">
    <name type="scientific">Brachionus plicatilis</name>
    <name type="common">Marine rotifer</name>
    <name type="synonym">Brachionus muelleri</name>
    <dbReference type="NCBI Taxonomy" id="10195"/>
    <lineage>
        <taxon>Eukaryota</taxon>
        <taxon>Metazoa</taxon>
        <taxon>Spiralia</taxon>
        <taxon>Gnathifera</taxon>
        <taxon>Rotifera</taxon>
        <taxon>Eurotatoria</taxon>
        <taxon>Monogononta</taxon>
        <taxon>Pseudotrocha</taxon>
        <taxon>Ploima</taxon>
        <taxon>Brachionidae</taxon>
        <taxon>Brachionus</taxon>
    </lineage>
</organism>
<evidence type="ECO:0000313" key="2">
    <source>
        <dbReference type="Proteomes" id="UP000276133"/>
    </source>
</evidence>
<dbReference type="EMBL" id="REGN01001051">
    <property type="protein sequence ID" value="RNA37376.1"/>
    <property type="molecule type" value="Genomic_DNA"/>
</dbReference>
<proteinExistence type="predicted"/>
<comment type="caution">
    <text evidence="1">The sequence shown here is derived from an EMBL/GenBank/DDBJ whole genome shotgun (WGS) entry which is preliminary data.</text>
</comment>
<keyword evidence="2" id="KW-1185">Reference proteome</keyword>
<gene>
    <name evidence="1" type="ORF">BpHYR1_027526</name>
</gene>
<accession>A0A3M7SNQ9</accession>
<dbReference type="AlphaFoldDB" id="A0A3M7SNQ9"/>
<evidence type="ECO:0000313" key="1">
    <source>
        <dbReference type="EMBL" id="RNA37376.1"/>
    </source>
</evidence>
<reference evidence="1 2" key="1">
    <citation type="journal article" date="2018" name="Sci. Rep.">
        <title>Genomic signatures of local adaptation to the degree of environmental predictability in rotifers.</title>
        <authorList>
            <person name="Franch-Gras L."/>
            <person name="Hahn C."/>
            <person name="Garcia-Roger E.M."/>
            <person name="Carmona M.J."/>
            <person name="Serra M."/>
            <person name="Gomez A."/>
        </authorList>
    </citation>
    <scope>NUCLEOTIDE SEQUENCE [LARGE SCALE GENOMIC DNA]</scope>
    <source>
        <strain evidence="1">HYR1</strain>
    </source>
</reference>
<name>A0A3M7SNQ9_BRAPC</name>